<evidence type="ECO:0000313" key="1">
    <source>
        <dbReference type="EMBL" id="KAI3678829.1"/>
    </source>
</evidence>
<gene>
    <name evidence="1" type="ORF">L6452_38132</name>
</gene>
<accession>A0ACB8Y617</accession>
<evidence type="ECO:0000313" key="2">
    <source>
        <dbReference type="Proteomes" id="UP001055879"/>
    </source>
</evidence>
<dbReference type="EMBL" id="CM042060">
    <property type="protein sequence ID" value="KAI3678829.1"/>
    <property type="molecule type" value="Genomic_DNA"/>
</dbReference>
<organism evidence="1 2">
    <name type="scientific">Arctium lappa</name>
    <name type="common">Greater burdock</name>
    <name type="synonym">Lappa major</name>
    <dbReference type="NCBI Taxonomy" id="4217"/>
    <lineage>
        <taxon>Eukaryota</taxon>
        <taxon>Viridiplantae</taxon>
        <taxon>Streptophyta</taxon>
        <taxon>Embryophyta</taxon>
        <taxon>Tracheophyta</taxon>
        <taxon>Spermatophyta</taxon>
        <taxon>Magnoliopsida</taxon>
        <taxon>eudicotyledons</taxon>
        <taxon>Gunneridae</taxon>
        <taxon>Pentapetalae</taxon>
        <taxon>asterids</taxon>
        <taxon>campanulids</taxon>
        <taxon>Asterales</taxon>
        <taxon>Asteraceae</taxon>
        <taxon>Carduoideae</taxon>
        <taxon>Cardueae</taxon>
        <taxon>Arctiinae</taxon>
        <taxon>Arctium</taxon>
    </lineage>
</organism>
<reference evidence="1 2" key="2">
    <citation type="journal article" date="2022" name="Mol. Ecol. Resour.">
        <title>The genomes of chicory, endive, great burdock and yacon provide insights into Asteraceae paleo-polyploidization history and plant inulin production.</title>
        <authorList>
            <person name="Fan W."/>
            <person name="Wang S."/>
            <person name="Wang H."/>
            <person name="Wang A."/>
            <person name="Jiang F."/>
            <person name="Liu H."/>
            <person name="Zhao H."/>
            <person name="Xu D."/>
            <person name="Zhang Y."/>
        </authorList>
    </citation>
    <scope>NUCLEOTIDE SEQUENCE [LARGE SCALE GENOMIC DNA]</scope>
    <source>
        <strain evidence="2">cv. Niubang</strain>
    </source>
</reference>
<dbReference type="Proteomes" id="UP001055879">
    <property type="component" value="Linkage Group LG14"/>
</dbReference>
<sequence>MVTLLSKLMLLFNFLSVVSILICCWKASQLCFRIIRHLIQLLVLGSRLLFLAMKSTGGKLLVFQSVLPSVGIVALSAREDEGRTNISAGEKVSVDVFITTQSYVDIASISVIPRTTGGQVCYYHPFSALSNPAKLYNDLRWNVTRPQGFEVVMRVRNSQGLQVMGISVSESQQMWTYLLFVSSPYPHFLSI</sequence>
<proteinExistence type="predicted"/>
<keyword evidence="2" id="KW-1185">Reference proteome</keyword>
<reference evidence="2" key="1">
    <citation type="journal article" date="2022" name="Mol. Ecol. Resour.">
        <title>The genomes of chicory, endive, great burdock and yacon provide insights into Asteraceae palaeo-polyploidization history and plant inulin production.</title>
        <authorList>
            <person name="Fan W."/>
            <person name="Wang S."/>
            <person name="Wang H."/>
            <person name="Wang A."/>
            <person name="Jiang F."/>
            <person name="Liu H."/>
            <person name="Zhao H."/>
            <person name="Xu D."/>
            <person name="Zhang Y."/>
        </authorList>
    </citation>
    <scope>NUCLEOTIDE SEQUENCE [LARGE SCALE GENOMIC DNA]</scope>
    <source>
        <strain evidence="2">cv. Niubang</strain>
    </source>
</reference>
<protein>
    <submittedName>
        <fullName evidence="1">Uncharacterized protein</fullName>
    </submittedName>
</protein>
<comment type="caution">
    <text evidence="1">The sequence shown here is derived from an EMBL/GenBank/DDBJ whole genome shotgun (WGS) entry which is preliminary data.</text>
</comment>
<name>A0ACB8Y617_ARCLA</name>